<name>A0A2W2C415_9ACTN</name>
<dbReference type="EMBL" id="POTW01000030">
    <property type="protein sequence ID" value="PZF82989.1"/>
    <property type="molecule type" value="Genomic_DNA"/>
</dbReference>
<gene>
    <name evidence="1" type="ORF">C1I92_14500</name>
</gene>
<comment type="caution">
    <text evidence="1">The sequence shown here is derived from an EMBL/GenBank/DDBJ whole genome shotgun (WGS) entry which is preliminary data.</text>
</comment>
<keyword evidence="2" id="KW-1185">Reference proteome</keyword>
<reference evidence="1 2" key="1">
    <citation type="submission" date="2018-01" db="EMBL/GenBank/DDBJ databases">
        <title>Draft genome sequence of Jiangella sp. GTF31.</title>
        <authorList>
            <person name="Sahin N."/>
            <person name="Ay H."/>
            <person name="Saygin H."/>
        </authorList>
    </citation>
    <scope>NUCLEOTIDE SEQUENCE [LARGE SCALE GENOMIC DNA]</scope>
    <source>
        <strain evidence="1 2">GTF31</strain>
    </source>
</reference>
<evidence type="ECO:0000313" key="2">
    <source>
        <dbReference type="Proteomes" id="UP000248764"/>
    </source>
</evidence>
<organism evidence="1 2">
    <name type="scientific">Jiangella anatolica</name>
    <dbReference type="NCBI Taxonomy" id="2670374"/>
    <lineage>
        <taxon>Bacteria</taxon>
        <taxon>Bacillati</taxon>
        <taxon>Actinomycetota</taxon>
        <taxon>Actinomycetes</taxon>
        <taxon>Jiangellales</taxon>
        <taxon>Jiangellaceae</taxon>
        <taxon>Jiangella</taxon>
    </lineage>
</organism>
<dbReference type="Proteomes" id="UP000248764">
    <property type="component" value="Unassembled WGS sequence"/>
</dbReference>
<accession>A0A2W2C415</accession>
<sequence length="111" mass="12017">MCVEADDVVAADVRLDGPLTWSGNAVEPRRFRLHAADGGGPPGSPDQEDLARRAARLTGRCIVSPWELRFPDRGRRFEPCCVQAVMSQDIGDSRTLGCGFGCCHFGVGSWP</sequence>
<proteinExistence type="predicted"/>
<evidence type="ECO:0000313" key="1">
    <source>
        <dbReference type="EMBL" id="PZF82989.1"/>
    </source>
</evidence>
<dbReference type="AlphaFoldDB" id="A0A2W2C415"/>
<protein>
    <submittedName>
        <fullName evidence="1">Uncharacterized protein</fullName>
    </submittedName>
</protein>